<keyword evidence="19" id="KW-1185">Reference proteome</keyword>
<keyword evidence="13" id="KW-0460">Magnesium</keyword>
<dbReference type="GO" id="GO:0004618">
    <property type="term" value="F:phosphoglycerate kinase activity"/>
    <property type="evidence" value="ECO:0007669"/>
    <property type="project" value="UniProtKB-EC"/>
</dbReference>
<evidence type="ECO:0000256" key="15">
    <source>
        <dbReference type="RuleBase" id="RU000532"/>
    </source>
</evidence>
<evidence type="ECO:0000256" key="2">
    <source>
        <dbReference type="ARBA" id="ARBA00001946"/>
    </source>
</evidence>
<keyword evidence="8 15" id="KW-0808">Transferase</keyword>
<comment type="subcellular location">
    <subcellularLocation>
        <location evidence="3">Cytoplasm</location>
    </subcellularLocation>
</comment>
<dbReference type="GO" id="GO:0005829">
    <property type="term" value="C:cytosol"/>
    <property type="evidence" value="ECO:0007669"/>
    <property type="project" value="TreeGrafter"/>
</dbReference>
<dbReference type="InterPro" id="IPR020811">
    <property type="entry name" value="Enolase_N"/>
</dbReference>
<accession>A0A812K8H1</accession>
<evidence type="ECO:0000256" key="14">
    <source>
        <dbReference type="ARBA" id="ARBA00023152"/>
    </source>
</evidence>
<evidence type="ECO:0000256" key="7">
    <source>
        <dbReference type="ARBA" id="ARBA00013061"/>
    </source>
</evidence>
<evidence type="ECO:0000256" key="1">
    <source>
        <dbReference type="ARBA" id="ARBA00000642"/>
    </source>
</evidence>
<dbReference type="Pfam" id="PF13812">
    <property type="entry name" value="PPR_3"/>
    <property type="match status" value="1"/>
</dbReference>
<dbReference type="InterPro" id="IPR015824">
    <property type="entry name" value="Phosphoglycerate_kinase_N"/>
</dbReference>
<dbReference type="Pfam" id="PF03952">
    <property type="entry name" value="Enolase_N"/>
    <property type="match status" value="1"/>
</dbReference>
<dbReference type="InterPro" id="IPR015911">
    <property type="entry name" value="Phosphoglycerate_kinase_CS"/>
</dbReference>
<evidence type="ECO:0000256" key="6">
    <source>
        <dbReference type="ARBA" id="ARBA00011245"/>
    </source>
</evidence>
<dbReference type="GO" id="GO:0043531">
    <property type="term" value="F:ADP binding"/>
    <property type="evidence" value="ECO:0007669"/>
    <property type="project" value="TreeGrafter"/>
</dbReference>
<dbReference type="SMART" id="SM01193">
    <property type="entry name" value="Enolase_N"/>
    <property type="match status" value="1"/>
</dbReference>
<evidence type="ECO:0000256" key="16">
    <source>
        <dbReference type="RuleBase" id="RU000696"/>
    </source>
</evidence>
<dbReference type="FunFam" id="3.40.50.1260:FF:000019">
    <property type="entry name" value="Phosphoglycerate kinase 1"/>
    <property type="match status" value="1"/>
</dbReference>
<evidence type="ECO:0000256" key="4">
    <source>
        <dbReference type="ARBA" id="ARBA00004838"/>
    </source>
</evidence>
<reference evidence="18" key="1">
    <citation type="submission" date="2021-02" db="EMBL/GenBank/DDBJ databases">
        <authorList>
            <person name="Dougan E. K."/>
            <person name="Rhodes N."/>
            <person name="Thang M."/>
            <person name="Chan C."/>
        </authorList>
    </citation>
    <scope>NUCLEOTIDE SEQUENCE</scope>
</reference>
<dbReference type="UniPathway" id="UPA00109">
    <property type="reaction ID" value="UER00185"/>
</dbReference>
<dbReference type="GO" id="GO:0006094">
    <property type="term" value="P:gluconeogenesis"/>
    <property type="evidence" value="ECO:0007669"/>
    <property type="project" value="TreeGrafter"/>
</dbReference>
<dbReference type="FunFam" id="3.40.50.1260:FF:000031">
    <property type="entry name" value="Phosphoglycerate kinase 1"/>
    <property type="match status" value="1"/>
</dbReference>
<evidence type="ECO:0000256" key="13">
    <source>
        <dbReference type="ARBA" id="ARBA00022842"/>
    </source>
</evidence>
<comment type="similarity">
    <text evidence="5 15">Belongs to the phosphoglycerate kinase family.</text>
</comment>
<comment type="pathway">
    <text evidence="4 15">Carbohydrate degradation; glycolysis; pyruvate from D-glyceraldehyde 3-phosphate: step 2/5.</text>
</comment>
<evidence type="ECO:0000256" key="9">
    <source>
        <dbReference type="ARBA" id="ARBA00022723"/>
    </source>
</evidence>
<evidence type="ECO:0000313" key="18">
    <source>
        <dbReference type="EMBL" id="CAE7222931.1"/>
    </source>
</evidence>
<gene>
    <name evidence="18" type="primary">pgk-1</name>
    <name evidence="18" type="ORF">SPIL2461_LOCUS3019</name>
</gene>
<evidence type="ECO:0000259" key="17">
    <source>
        <dbReference type="SMART" id="SM01193"/>
    </source>
</evidence>
<dbReference type="GO" id="GO:0005524">
    <property type="term" value="F:ATP binding"/>
    <property type="evidence" value="ECO:0007669"/>
    <property type="project" value="UniProtKB-KW"/>
</dbReference>
<evidence type="ECO:0000256" key="10">
    <source>
        <dbReference type="ARBA" id="ARBA00022741"/>
    </source>
</evidence>
<protein>
    <recommendedName>
        <fullName evidence="7 15">Phosphoglycerate kinase</fullName>
        <ecNumber evidence="7 15">2.7.2.3</ecNumber>
    </recommendedName>
</protein>
<dbReference type="SUPFAM" id="SSF54826">
    <property type="entry name" value="Enolase N-terminal domain-like"/>
    <property type="match status" value="1"/>
</dbReference>
<feature type="non-terminal residue" evidence="18">
    <location>
        <position position="771"/>
    </location>
</feature>
<keyword evidence="10" id="KW-0547">Nucleotide-binding</keyword>
<proteinExistence type="inferred from homology"/>
<evidence type="ECO:0000313" key="19">
    <source>
        <dbReference type="Proteomes" id="UP000649617"/>
    </source>
</evidence>
<dbReference type="OrthoDB" id="433370at2759"/>
<dbReference type="PANTHER" id="PTHR11406:SF0">
    <property type="entry name" value="PHOSPHOGLYCERATE KINASE"/>
    <property type="match status" value="1"/>
</dbReference>
<dbReference type="GO" id="GO:0046872">
    <property type="term" value="F:metal ion binding"/>
    <property type="evidence" value="ECO:0007669"/>
    <property type="project" value="UniProtKB-KW"/>
</dbReference>
<evidence type="ECO:0000256" key="11">
    <source>
        <dbReference type="ARBA" id="ARBA00022777"/>
    </source>
</evidence>
<dbReference type="AlphaFoldDB" id="A0A812K8H1"/>
<dbReference type="Gene3D" id="3.40.50.1260">
    <property type="entry name" value="Phosphoglycerate kinase, N-terminal domain"/>
    <property type="match status" value="4"/>
</dbReference>
<evidence type="ECO:0000256" key="12">
    <source>
        <dbReference type="ARBA" id="ARBA00022840"/>
    </source>
</evidence>
<dbReference type="InterPro" id="IPR036043">
    <property type="entry name" value="Phosphoglycerate_kinase_sf"/>
</dbReference>
<dbReference type="Pfam" id="PF00162">
    <property type="entry name" value="PGK"/>
    <property type="match status" value="2"/>
</dbReference>
<dbReference type="InterPro" id="IPR002885">
    <property type="entry name" value="PPR_rpt"/>
</dbReference>
<comment type="subunit">
    <text evidence="6 16">Monomer.</text>
</comment>
<feature type="domain" description="Enolase N-terminal" evidence="17">
    <location>
        <begin position="517"/>
        <end position="629"/>
    </location>
</feature>
<dbReference type="PROSITE" id="PS00111">
    <property type="entry name" value="PGLYCERATE_KINASE"/>
    <property type="match status" value="1"/>
</dbReference>
<evidence type="ECO:0000256" key="3">
    <source>
        <dbReference type="ARBA" id="ARBA00004496"/>
    </source>
</evidence>
<dbReference type="InterPro" id="IPR001576">
    <property type="entry name" value="Phosphoglycerate_kinase"/>
</dbReference>
<keyword evidence="12" id="KW-0067">ATP-binding</keyword>
<dbReference type="EMBL" id="CAJNIZ010003479">
    <property type="protein sequence ID" value="CAE7222931.1"/>
    <property type="molecule type" value="Genomic_DNA"/>
</dbReference>
<dbReference type="InterPro" id="IPR011990">
    <property type="entry name" value="TPR-like_helical_dom_sf"/>
</dbReference>
<dbReference type="SUPFAM" id="SSF53748">
    <property type="entry name" value="Phosphoglycerate kinase"/>
    <property type="match status" value="2"/>
</dbReference>
<comment type="cofactor">
    <cofactor evidence="2">
        <name>Mg(2+)</name>
        <dbReference type="ChEBI" id="CHEBI:18420"/>
    </cofactor>
</comment>
<comment type="caution">
    <text evidence="18">The sequence shown here is derived from an EMBL/GenBank/DDBJ whole genome shotgun (WGS) entry which is preliminary data.</text>
</comment>
<name>A0A812K8H1_SYMPI</name>
<dbReference type="Gene3D" id="3.30.390.10">
    <property type="entry name" value="Enolase-like, N-terminal domain"/>
    <property type="match status" value="1"/>
</dbReference>
<dbReference type="GO" id="GO:0006096">
    <property type="term" value="P:glycolytic process"/>
    <property type="evidence" value="ECO:0007669"/>
    <property type="project" value="UniProtKB-UniPathway"/>
</dbReference>
<dbReference type="PRINTS" id="PR00477">
    <property type="entry name" value="PHGLYCKINASE"/>
</dbReference>
<organism evidence="18 19">
    <name type="scientific">Symbiodinium pilosum</name>
    <name type="common">Dinoflagellate</name>
    <dbReference type="NCBI Taxonomy" id="2952"/>
    <lineage>
        <taxon>Eukaryota</taxon>
        <taxon>Sar</taxon>
        <taxon>Alveolata</taxon>
        <taxon>Dinophyceae</taxon>
        <taxon>Suessiales</taxon>
        <taxon>Symbiodiniaceae</taxon>
        <taxon>Symbiodinium</taxon>
    </lineage>
</organism>
<keyword evidence="14" id="KW-0324">Glycolysis</keyword>
<dbReference type="Gene3D" id="1.25.40.10">
    <property type="entry name" value="Tetratricopeptide repeat domain"/>
    <property type="match status" value="1"/>
</dbReference>
<dbReference type="InterPro" id="IPR029017">
    <property type="entry name" value="Enolase-like_N"/>
</dbReference>
<keyword evidence="11 15" id="KW-0418">Kinase</keyword>
<evidence type="ECO:0000256" key="5">
    <source>
        <dbReference type="ARBA" id="ARBA00008982"/>
    </source>
</evidence>
<sequence length="771" mass="83103">MALNKLRIDSVDVAGKRVFIRVDFNVPQDKKDPSVITNTQRIDAALPTIKYCLEKGCKSVVLCSHLGRPDGSVVEKYSLAPVAKCVQEKLGQPVTFLKDCCGAEVEAACANPAQGSVILLENCRFHVEEEGKGVDKEGNKIKADKEKTKEFRASIAKLADIYCSDAFGTAHRAHSSMVGEGYAVKCSGFLVAKELEAFAKVLDSPVKPVCAILGGAKVTDKIQLIKNMLDKVDAMIIGGGMAFTFIKVLHGMNIGNSLFDEEGAKIVPEIMEKAKAKGVEFRRHSYFALRPGCPQQTESHCRLVSAKEIVLPVDFVISSKFGEAFSVSASPATDTCWQSHPLKDGEIKTATLASGIPDGFMGAGLCRVDRRPERLGREMGSAMKGRKLFMMDKIVEVTKSGAVTARFLDFTDATCLASLVLSGIQAPGGWNEDEDFAAGWQVIGGGDTATARIRRRGSFDQCQKAQKHVQACKKYDTEDKVTHCSTGGGASLELLEGKVLPGVAALDDAPTGGGFQILQVRAREIFDSRGNPTVEVDLCTPMALFRAAVPSGASTGIYEALELRDGDKARLLGKGVLKAVANVNDIIGPKLVGMDVREQKKIDEVMVQELDGSKNEWGLVLNLPMIDLMRCNSLIASCRDEAKWQHALWVLRFVESQLEPNVVTLSTALDSCGMGSLWGSSLALLLQMNHANLEFNAITCNGLLKAAARASQWLQAVAMFQAFKMGEAEHGKPRLILYTSAINACAQSQATATALSLLSDFEASNSDLPPD</sequence>
<dbReference type="PANTHER" id="PTHR11406">
    <property type="entry name" value="PHOSPHOGLYCERATE KINASE"/>
    <property type="match status" value="1"/>
</dbReference>
<keyword evidence="9" id="KW-0479">Metal-binding</keyword>
<dbReference type="FunFam" id="3.40.50.1260:FF:000017">
    <property type="entry name" value="Phosphoglycerate kinase"/>
    <property type="match status" value="1"/>
</dbReference>
<dbReference type="EC" id="2.7.2.3" evidence="7 15"/>
<dbReference type="Proteomes" id="UP000649617">
    <property type="component" value="Unassembled WGS sequence"/>
</dbReference>
<evidence type="ECO:0000256" key="8">
    <source>
        <dbReference type="ARBA" id="ARBA00022679"/>
    </source>
</evidence>
<comment type="catalytic activity">
    <reaction evidence="1 15">
        <text>(2R)-3-phosphoglycerate + ATP = (2R)-3-phospho-glyceroyl phosphate + ADP</text>
        <dbReference type="Rhea" id="RHEA:14801"/>
        <dbReference type="ChEBI" id="CHEBI:30616"/>
        <dbReference type="ChEBI" id="CHEBI:57604"/>
        <dbReference type="ChEBI" id="CHEBI:58272"/>
        <dbReference type="ChEBI" id="CHEBI:456216"/>
        <dbReference type="EC" id="2.7.2.3"/>
    </reaction>
</comment>